<keyword evidence="9" id="KW-1185">Reference proteome</keyword>
<keyword evidence="4 6" id="KW-1133">Transmembrane helix</keyword>
<reference evidence="8 9" key="1">
    <citation type="submission" date="2024-01" db="EMBL/GenBank/DDBJ databases">
        <title>Genome assemblies of Stephania.</title>
        <authorList>
            <person name="Yang L."/>
        </authorList>
    </citation>
    <scope>NUCLEOTIDE SEQUENCE [LARGE SCALE GENOMIC DNA]</scope>
    <source>
        <strain evidence="8">YNDBR</strain>
        <tissue evidence="8">Leaf</tissue>
    </source>
</reference>
<dbReference type="GO" id="GO:0005794">
    <property type="term" value="C:Golgi apparatus"/>
    <property type="evidence" value="ECO:0007669"/>
    <property type="project" value="TreeGrafter"/>
</dbReference>
<feature type="region of interest" description="Disordered" evidence="7">
    <location>
        <begin position="95"/>
        <end position="121"/>
    </location>
</feature>
<dbReference type="Pfam" id="PF01169">
    <property type="entry name" value="GDT1"/>
    <property type="match status" value="2"/>
</dbReference>
<dbReference type="AlphaFoldDB" id="A0AAP0PZC3"/>
<dbReference type="Proteomes" id="UP001420932">
    <property type="component" value="Unassembled WGS sequence"/>
</dbReference>
<comment type="subcellular location">
    <subcellularLocation>
        <location evidence="1 6">Membrane</location>
        <topology evidence="1 6">Multi-pass membrane protein</topology>
    </subcellularLocation>
</comment>
<feature type="compositionally biased region" description="Polar residues" evidence="7">
    <location>
        <begin position="107"/>
        <end position="116"/>
    </location>
</feature>
<name>A0AAP0PZC3_9MAGN</name>
<dbReference type="EMBL" id="JBBNAF010000003">
    <property type="protein sequence ID" value="KAK9160134.1"/>
    <property type="molecule type" value="Genomic_DNA"/>
</dbReference>
<feature type="transmembrane region" description="Helical" evidence="6">
    <location>
        <begin position="356"/>
        <end position="376"/>
    </location>
</feature>
<evidence type="ECO:0000313" key="9">
    <source>
        <dbReference type="Proteomes" id="UP001420932"/>
    </source>
</evidence>
<evidence type="ECO:0000256" key="5">
    <source>
        <dbReference type="ARBA" id="ARBA00023136"/>
    </source>
</evidence>
<feature type="transmembrane region" description="Helical" evidence="6">
    <location>
        <begin position="155"/>
        <end position="174"/>
    </location>
</feature>
<accession>A0AAP0PZC3</accession>
<organism evidence="8 9">
    <name type="scientific">Stephania yunnanensis</name>
    <dbReference type="NCBI Taxonomy" id="152371"/>
    <lineage>
        <taxon>Eukaryota</taxon>
        <taxon>Viridiplantae</taxon>
        <taxon>Streptophyta</taxon>
        <taxon>Embryophyta</taxon>
        <taxon>Tracheophyta</taxon>
        <taxon>Spermatophyta</taxon>
        <taxon>Magnoliopsida</taxon>
        <taxon>Ranunculales</taxon>
        <taxon>Menispermaceae</taxon>
        <taxon>Menispermoideae</taxon>
        <taxon>Cissampelideae</taxon>
        <taxon>Stephania</taxon>
    </lineage>
</organism>
<dbReference type="PANTHER" id="PTHR12608">
    <property type="entry name" value="TRANSMEMBRANE PROTEIN HTP-1 RELATED"/>
    <property type="match status" value="1"/>
</dbReference>
<dbReference type="PANTHER" id="PTHR12608:SF7">
    <property type="entry name" value="PROTEIN PAM71-HOMOLOG, CHLOROPLASTIC"/>
    <property type="match status" value="1"/>
</dbReference>
<dbReference type="GO" id="GO:0015085">
    <property type="term" value="F:calcium ion transmembrane transporter activity"/>
    <property type="evidence" value="ECO:0007669"/>
    <property type="project" value="TreeGrafter"/>
</dbReference>
<keyword evidence="5 6" id="KW-0472">Membrane</keyword>
<evidence type="ECO:0000313" key="8">
    <source>
        <dbReference type="EMBL" id="KAK9160134.1"/>
    </source>
</evidence>
<comment type="similarity">
    <text evidence="2 6">Belongs to the GDT1 family.</text>
</comment>
<dbReference type="GO" id="GO:0005384">
    <property type="term" value="F:manganese ion transmembrane transporter activity"/>
    <property type="evidence" value="ECO:0007669"/>
    <property type="project" value="TreeGrafter"/>
</dbReference>
<dbReference type="GO" id="GO:0016020">
    <property type="term" value="C:membrane"/>
    <property type="evidence" value="ECO:0007669"/>
    <property type="project" value="UniProtKB-SubCell"/>
</dbReference>
<evidence type="ECO:0000256" key="2">
    <source>
        <dbReference type="ARBA" id="ARBA00009190"/>
    </source>
</evidence>
<sequence length="377" mass="40142">MQARALQSPLLPRGKLPSLALFDSSHFSTHPSRIGFSSPSCMVMQMNVGSAQARPKRAEMKLDSSLSPVTYRGVLRLNSNYGTIKAQASNFSVGSGEYEGRGENDNRNLSPANENTSKPEKPLSHVPYLVSILLVLLGCAIAFSLIAFVNGGPSLLLAAIAKTGFTAAFSLIFVSEIGDKTFFIAALLAMQYDKGLVLLGSMGALSLMTVLSVVIGRIFQSVPAQFQTTLPIGEYAAVALLMFFGLKSLKDAWDLPSKAVQTNEKSPELGEYVEAEELVKEKVGKRLSNPFEIIWKSFSLVFFAEWGDRSMLATIALGAAQSPWGVAGGAIAGHLVATSVAVLGGAFLANYISEKLVGYLGGALFLIFAVATLLGVF</sequence>
<evidence type="ECO:0000256" key="6">
    <source>
        <dbReference type="RuleBase" id="RU365102"/>
    </source>
</evidence>
<dbReference type="GO" id="GO:0032468">
    <property type="term" value="P:Golgi calcium ion homeostasis"/>
    <property type="evidence" value="ECO:0007669"/>
    <property type="project" value="TreeGrafter"/>
</dbReference>
<dbReference type="PROSITE" id="PS01214">
    <property type="entry name" value="UPF0016"/>
    <property type="match status" value="1"/>
</dbReference>
<evidence type="ECO:0000256" key="7">
    <source>
        <dbReference type="SAM" id="MobiDB-lite"/>
    </source>
</evidence>
<dbReference type="InterPro" id="IPR049555">
    <property type="entry name" value="GDT1-like_CS"/>
</dbReference>
<comment type="caution">
    <text evidence="8">The sequence shown here is derived from an EMBL/GenBank/DDBJ whole genome shotgun (WGS) entry which is preliminary data.</text>
</comment>
<evidence type="ECO:0000256" key="4">
    <source>
        <dbReference type="ARBA" id="ARBA00022989"/>
    </source>
</evidence>
<gene>
    <name evidence="8" type="ORF">Syun_006475</name>
</gene>
<evidence type="ECO:0000256" key="1">
    <source>
        <dbReference type="ARBA" id="ARBA00004141"/>
    </source>
</evidence>
<proteinExistence type="inferred from homology"/>
<keyword evidence="3 6" id="KW-0812">Transmembrane</keyword>
<dbReference type="GO" id="GO:0032472">
    <property type="term" value="P:Golgi calcium ion transport"/>
    <property type="evidence" value="ECO:0007669"/>
    <property type="project" value="TreeGrafter"/>
</dbReference>
<evidence type="ECO:0000256" key="3">
    <source>
        <dbReference type="ARBA" id="ARBA00022692"/>
    </source>
</evidence>
<feature type="transmembrane region" description="Helical" evidence="6">
    <location>
        <begin position="128"/>
        <end position="149"/>
    </location>
</feature>
<dbReference type="InterPro" id="IPR001727">
    <property type="entry name" value="GDT1-like"/>
</dbReference>
<feature type="transmembrane region" description="Helical" evidence="6">
    <location>
        <begin position="195"/>
        <end position="220"/>
    </location>
</feature>
<protein>
    <recommendedName>
        <fullName evidence="6">GDT1 family protein</fullName>
    </recommendedName>
</protein>
<dbReference type="GO" id="GO:0009507">
    <property type="term" value="C:chloroplast"/>
    <property type="evidence" value="ECO:0007669"/>
    <property type="project" value="TreeGrafter"/>
</dbReference>
<feature type="transmembrane region" description="Helical" evidence="6">
    <location>
        <begin position="232"/>
        <end position="249"/>
    </location>
</feature>
<feature type="transmembrane region" description="Helical" evidence="6">
    <location>
        <begin position="324"/>
        <end position="349"/>
    </location>
</feature>